<feature type="region of interest" description="Disordered" evidence="1">
    <location>
        <begin position="305"/>
        <end position="353"/>
    </location>
</feature>
<evidence type="ECO:0000313" key="4">
    <source>
        <dbReference type="Proteomes" id="UP000265614"/>
    </source>
</evidence>
<feature type="region of interest" description="Disordered" evidence="1">
    <location>
        <begin position="47"/>
        <end position="68"/>
    </location>
</feature>
<protein>
    <submittedName>
        <fullName evidence="3">SGNH/GDSL hydrolase family protein</fullName>
    </submittedName>
</protein>
<dbReference type="OrthoDB" id="9804395at2"/>
<dbReference type="Proteomes" id="UP000265614">
    <property type="component" value="Unassembled WGS sequence"/>
</dbReference>
<sequence length="353" mass="36166">MGDVVRVRHVRRVAVAAAYGGGGLGAFSAGAVAVLAAQVRLARRAIPRATERPPVPDGRYDPPPGPTADPLRLTVVGDSSAAGFGVQRASETTGALVAAGLAEAAGRSVELVVHARIGARSSDLERQVGLALAGPVPDVVLVMVGANDVTHRMRPATSVRLLAEAVARLRAAGTEVVVGTCPDLGTIEPIGQPLRLVARQWSRNLAAAQTMVVVEAGGRSVSLGDLLGPEFAARPREMFAPDRFHPSAAGYRAAAGALLPTVCAAVGVGTDAAPDARRGEGVRSVAEAAVEAAGRAGTEVTAADVAGRDRGPWGRWTLLRRRSRQDPPPTPRPAEPAEPGGPAEPAEPAVERP</sequence>
<dbReference type="PANTHER" id="PTHR30383">
    <property type="entry name" value="THIOESTERASE 1/PROTEASE 1/LYSOPHOSPHOLIPASE L1"/>
    <property type="match status" value="1"/>
</dbReference>
<comment type="caution">
    <text evidence="3">The sequence shown here is derived from an EMBL/GenBank/DDBJ whole genome shotgun (WGS) entry which is preliminary data.</text>
</comment>
<proteinExistence type="predicted"/>
<feature type="compositionally biased region" description="Low complexity" evidence="1">
    <location>
        <begin position="337"/>
        <end position="353"/>
    </location>
</feature>
<feature type="compositionally biased region" description="Pro residues" evidence="1">
    <location>
        <begin position="326"/>
        <end position="336"/>
    </location>
</feature>
<keyword evidence="3" id="KW-0378">Hydrolase</keyword>
<dbReference type="InterPro" id="IPR013830">
    <property type="entry name" value="SGNH_hydro"/>
</dbReference>
<feature type="domain" description="SGNH hydrolase-type esterase" evidence="2">
    <location>
        <begin position="75"/>
        <end position="253"/>
    </location>
</feature>
<organism evidence="3 4">
    <name type="scientific">Vallicoccus soli</name>
    <dbReference type="NCBI Taxonomy" id="2339232"/>
    <lineage>
        <taxon>Bacteria</taxon>
        <taxon>Bacillati</taxon>
        <taxon>Actinomycetota</taxon>
        <taxon>Actinomycetes</taxon>
        <taxon>Motilibacterales</taxon>
        <taxon>Vallicoccaceae</taxon>
        <taxon>Vallicoccus</taxon>
    </lineage>
</organism>
<dbReference type="PANTHER" id="PTHR30383:SF5">
    <property type="entry name" value="SGNH HYDROLASE-TYPE ESTERASE DOMAIN-CONTAINING PROTEIN"/>
    <property type="match status" value="1"/>
</dbReference>
<evidence type="ECO:0000259" key="2">
    <source>
        <dbReference type="Pfam" id="PF13472"/>
    </source>
</evidence>
<dbReference type="InterPro" id="IPR036514">
    <property type="entry name" value="SGNH_hydro_sf"/>
</dbReference>
<gene>
    <name evidence="3" type="ORF">D5H78_02915</name>
</gene>
<dbReference type="InterPro" id="IPR051532">
    <property type="entry name" value="Ester_Hydrolysis_Enzymes"/>
</dbReference>
<reference evidence="3 4" key="1">
    <citation type="submission" date="2018-09" db="EMBL/GenBank/DDBJ databases">
        <title>YIM 75000 draft genome.</title>
        <authorList>
            <person name="Tang S."/>
            <person name="Feng Y."/>
        </authorList>
    </citation>
    <scope>NUCLEOTIDE SEQUENCE [LARGE SCALE GENOMIC DNA]</scope>
    <source>
        <strain evidence="3 4">YIM 75000</strain>
    </source>
</reference>
<evidence type="ECO:0000256" key="1">
    <source>
        <dbReference type="SAM" id="MobiDB-lite"/>
    </source>
</evidence>
<dbReference type="Pfam" id="PF13472">
    <property type="entry name" value="Lipase_GDSL_2"/>
    <property type="match status" value="1"/>
</dbReference>
<dbReference type="CDD" id="cd01836">
    <property type="entry name" value="FeeA_FeeB_like"/>
    <property type="match status" value="1"/>
</dbReference>
<feature type="compositionally biased region" description="Pro residues" evidence="1">
    <location>
        <begin position="53"/>
        <end position="67"/>
    </location>
</feature>
<evidence type="ECO:0000313" key="3">
    <source>
        <dbReference type="EMBL" id="RJK98388.1"/>
    </source>
</evidence>
<dbReference type="AlphaFoldDB" id="A0A3A3Z5Y2"/>
<keyword evidence="4" id="KW-1185">Reference proteome</keyword>
<accession>A0A3A3Z5Y2</accession>
<dbReference type="EMBL" id="QZEZ01000001">
    <property type="protein sequence ID" value="RJK98388.1"/>
    <property type="molecule type" value="Genomic_DNA"/>
</dbReference>
<dbReference type="GO" id="GO:0004622">
    <property type="term" value="F:phosphatidylcholine lysophospholipase activity"/>
    <property type="evidence" value="ECO:0007669"/>
    <property type="project" value="TreeGrafter"/>
</dbReference>
<dbReference type="SUPFAM" id="SSF52266">
    <property type="entry name" value="SGNH hydrolase"/>
    <property type="match status" value="1"/>
</dbReference>
<name>A0A3A3Z5Y2_9ACTN</name>
<dbReference type="Gene3D" id="3.40.50.1110">
    <property type="entry name" value="SGNH hydrolase"/>
    <property type="match status" value="1"/>
</dbReference>